<keyword evidence="2 5" id="KW-0378">Hydrolase</keyword>
<organism evidence="5 6">
    <name type="scientific">Emericellopsis cladophorae</name>
    <dbReference type="NCBI Taxonomy" id="2686198"/>
    <lineage>
        <taxon>Eukaryota</taxon>
        <taxon>Fungi</taxon>
        <taxon>Dikarya</taxon>
        <taxon>Ascomycota</taxon>
        <taxon>Pezizomycotina</taxon>
        <taxon>Sordariomycetes</taxon>
        <taxon>Hypocreomycetidae</taxon>
        <taxon>Hypocreales</taxon>
        <taxon>Bionectriaceae</taxon>
        <taxon>Emericellopsis</taxon>
    </lineage>
</organism>
<dbReference type="PANTHER" id="PTHR43798:SF14">
    <property type="entry name" value="SERINE HYDROLASE-LIKE PROTEIN DDB_G0286239"/>
    <property type="match status" value="1"/>
</dbReference>
<dbReference type="GeneID" id="75832190"/>
<evidence type="ECO:0000259" key="4">
    <source>
        <dbReference type="Pfam" id="PF00561"/>
    </source>
</evidence>
<accession>A0A9P9Y5L5</accession>
<feature type="domain" description="AB hydrolase-1" evidence="4">
    <location>
        <begin position="142"/>
        <end position="252"/>
    </location>
</feature>
<dbReference type="Proteomes" id="UP001055219">
    <property type="component" value="Unassembled WGS sequence"/>
</dbReference>
<comment type="similarity">
    <text evidence="1">Belongs to the AB hydrolase superfamily.</text>
</comment>
<reference evidence="5" key="2">
    <citation type="submission" date="2022-07" db="EMBL/GenBank/DDBJ databases">
        <authorList>
            <person name="Goncalves M.F.M."/>
            <person name="Hilario S."/>
            <person name="Van De Peer Y."/>
            <person name="Esteves A.C."/>
            <person name="Alves A."/>
        </authorList>
    </citation>
    <scope>NUCLEOTIDE SEQUENCE</scope>
    <source>
        <strain evidence="5">MUM 19.33</strain>
    </source>
</reference>
<dbReference type="Gene3D" id="3.40.50.1820">
    <property type="entry name" value="alpha/beta hydrolase"/>
    <property type="match status" value="1"/>
</dbReference>
<keyword evidence="6" id="KW-1185">Reference proteome</keyword>
<dbReference type="SUPFAM" id="SSF53474">
    <property type="entry name" value="alpha/beta-Hydrolases"/>
    <property type="match status" value="1"/>
</dbReference>
<dbReference type="OrthoDB" id="408373at2759"/>
<sequence length="433" mass="47585">MSNSNLKKASILFMPDSSSLLGSQMENYLASLRSLDLGLGRDWTERIFTRPYGLTAVAATVGCLSTYLFIRPALSFTQPLPSSIPAKRYGGRHRKALEVATDAGAEEEGPYPEDIFPGGRSVDTPYGTIQVYEWGPENGEQVLLMHGIGTPCVALGNMANRFVDCGCRVMLFDFFGRGYSDTPSDIPFDIRLYTSQILCVLASSPIPWYSFHILGYSLGGAIAAAFAAYFPHRLLSVTLVCPGGLIRPSHISLRSRLLYTKGVLPEGWVKWLIRRRLQPSPGPSADVPVDDTADVSVDFDQVVLSKETPSLRVGDAMRRQLVSNPGLVDAYISTIRNAPIYGQHDGLWRRLSARLAERRVSREPPPGLPLGRVCLVLAENDPVVVKDEWIQDSRHILGEFGVEINVLPGGHEIAISRGEAVADIAMRSWEEDL</sequence>
<dbReference type="InterPro" id="IPR000073">
    <property type="entry name" value="AB_hydrolase_1"/>
</dbReference>
<dbReference type="GO" id="GO:0016787">
    <property type="term" value="F:hydrolase activity"/>
    <property type="evidence" value="ECO:0007669"/>
    <property type="project" value="UniProtKB-KW"/>
</dbReference>
<gene>
    <name evidence="5" type="ORF">J7T54_005707</name>
</gene>
<reference evidence="5" key="1">
    <citation type="journal article" date="2021" name="J Fungi (Basel)">
        <title>Genomic and Metabolomic Analyses of the Marine Fungus Emericellopsis cladophorae: Insights into Saltwater Adaptability Mechanisms and Its Biosynthetic Potential.</title>
        <authorList>
            <person name="Goncalves M.F.M."/>
            <person name="Hilario S."/>
            <person name="Van de Peer Y."/>
            <person name="Esteves A.C."/>
            <person name="Alves A."/>
        </authorList>
    </citation>
    <scope>NUCLEOTIDE SEQUENCE</scope>
    <source>
        <strain evidence="5">MUM 19.33</strain>
    </source>
</reference>
<dbReference type="RefSeq" id="XP_051364534.1">
    <property type="nucleotide sequence ID" value="XM_051504155.1"/>
</dbReference>
<evidence type="ECO:0000313" key="6">
    <source>
        <dbReference type="Proteomes" id="UP001055219"/>
    </source>
</evidence>
<name>A0A9P9Y5L5_9HYPO</name>
<evidence type="ECO:0000313" key="5">
    <source>
        <dbReference type="EMBL" id="KAI6783678.1"/>
    </source>
</evidence>
<dbReference type="Pfam" id="PF00561">
    <property type="entry name" value="Abhydrolase_1"/>
    <property type="match status" value="1"/>
</dbReference>
<dbReference type="GO" id="GO:0016020">
    <property type="term" value="C:membrane"/>
    <property type="evidence" value="ECO:0007669"/>
    <property type="project" value="TreeGrafter"/>
</dbReference>
<dbReference type="PRINTS" id="PR00111">
    <property type="entry name" value="ABHYDROLASE"/>
</dbReference>
<comment type="caution">
    <text evidence="5">The sequence shown here is derived from an EMBL/GenBank/DDBJ whole genome shotgun (WGS) entry which is preliminary data.</text>
</comment>
<keyword evidence="3" id="KW-1133">Transmembrane helix</keyword>
<proteinExistence type="inferred from homology"/>
<dbReference type="EMBL" id="JAGIXG020000007">
    <property type="protein sequence ID" value="KAI6783678.1"/>
    <property type="molecule type" value="Genomic_DNA"/>
</dbReference>
<feature type="transmembrane region" description="Helical" evidence="3">
    <location>
        <begin position="51"/>
        <end position="70"/>
    </location>
</feature>
<evidence type="ECO:0000256" key="2">
    <source>
        <dbReference type="ARBA" id="ARBA00022801"/>
    </source>
</evidence>
<dbReference type="InterPro" id="IPR050266">
    <property type="entry name" value="AB_hydrolase_sf"/>
</dbReference>
<keyword evidence="3" id="KW-0472">Membrane</keyword>
<evidence type="ECO:0000256" key="1">
    <source>
        <dbReference type="ARBA" id="ARBA00008645"/>
    </source>
</evidence>
<keyword evidence="3" id="KW-0812">Transmembrane</keyword>
<dbReference type="AlphaFoldDB" id="A0A9P9Y5L5"/>
<protein>
    <submittedName>
        <fullName evidence="5">Serine hydrolase-like protein</fullName>
    </submittedName>
</protein>
<dbReference type="PANTHER" id="PTHR43798">
    <property type="entry name" value="MONOACYLGLYCEROL LIPASE"/>
    <property type="match status" value="1"/>
</dbReference>
<evidence type="ECO:0000256" key="3">
    <source>
        <dbReference type="SAM" id="Phobius"/>
    </source>
</evidence>
<dbReference type="InterPro" id="IPR029058">
    <property type="entry name" value="AB_hydrolase_fold"/>
</dbReference>